<dbReference type="AlphaFoldDB" id="A0A5D9C018"/>
<keyword evidence="2" id="KW-1185">Reference proteome</keyword>
<dbReference type="EMBL" id="VTOU01000005">
    <property type="protein sequence ID" value="TZG24602.1"/>
    <property type="molecule type" value="Genomic_DNA"/>
</dbReference>
<name>A0A5D9C018_9SPHN</name>
<sequence>MVNATTIEGLSRQQRYEEDEQVAGLSEITASRFARLFNLFGNVVGLRKLVIDRISKRRVRWFFVLGAGVHGELLCREFYGATAVEAAEATATLDDPTPQPCRPYIVWITFCAYS</sequence>
<reference evidence="1 2" key="1">
    <citation type="submission" date="2019-08" db="EMBL/GenBank/DDBJ databases">
        <authorList>
            <person name="Wang G."/>
            <person name="Xu Z."/>
        </authorList>
    </citation>
    <scope>NUCLEOTIDE SEQUENCE [LARGE SCALE GENOMIC DNA]</scope>
    <source>
        <strain evidence="1 2">ZX</strain>
    </source>
</reference>
<proteinExistence type="predicted"/>
<gene>
    <name evidence="1" type="ORF">FYJ91_18430</name>
</gene>
<protein>
    <submittedName>
        <fullName evidence="1">Uncharacterized protein</fullName>
    </submittedName>
</protein>
<dbReference type="Proteomes" id="UP000322077">
    <property type="component" value="Unassembled WGS sequence"/>
</dbReference>
<comment type="caution">
    <text evidence="1">The sequence shown here is derived from an EMBL/GenBank/DDBJ whole genome shotgun (WGS) entry which is preliminary data.</text>
</comment>
<evidence type="ECO:0000313" key="2">
    <source>
        <dbReference type="Proteomes" id="UP000322077"/>
    </source>
</evidence>
<accession>A0A5D9C018</accession>
<evidence type="ECO:0000313" key="1">
    <source>
        <dbReference type="EMBL" id="TZG24602.1"/>
    </source>
</evidence>
<organism evidence="1 2">
    <name type="scientific">Sphingomonas montanisoli</name>
    <dbReference type="NCBI Taxonomy" id="2606412"/>
    <lineage>
        <taxon>Bacteria</taxon>
        <taxon>Pseudomonadati</taxon>
        <taxon>Pseudomonadota</taxon>
        <taxon>Alphaproteobacteria</taxon>
        <taxon>Sphingomonadales</taxon>
        <taxon>Sphingomonadaceae</taxon>
        <taxon>Sphingomonas</taxon>
    </lineage>
</organism>